<evidence type="ECO:0000259" key="8">
    <source>
        <dbReference type="Pfam" id="PF16198"/>
    </source>
</evidence>
<evidence type="ECO:0000259" key="7">
    <source>
        <dbReference type="Pfam" id="PF09157"/>
    </source>
</evidence>
<reference evidence="10" key="1">
    <citation type="submission" date="2015-03" db="EMBL/GenBank/DDBJ databases">
        <authorList>
            <person name="Nijsse Bart"/>
        </authorList>
    </citation>
    <scope>NUCLEOTIDE SEQUENCE [LARGE SCALE GENOMIC DNA]</scope>
</reference>
<evidence type="ECO:0000259" key="6">
    <source>
        <dbReference type="Pfam" id="PF01509"/>
    </source>
</evidence>
<evidence type="ECO:0000313" key="10">
    <source>
        <dbReference type="Proteomes" id="UP000049855"/>
    </source>
</evidence>
<keyword evidence="3 5" id="KW-0819">tRNA processing</keyword>
<keyword evidence="10" id="KW-1185">Reference proteome</keyword>
<dbReference type="Pfam" id="PF16198">
    <property type="entry name" value="TruB_C_2"/>
    <property type="match status" value="1"/>
</dbReference>
<dbReference type="InterPro" id="IPR015240">
    <property type="entry name" value="tRNA_sdUridine_synth_fam1_C"/>
</dbReference>
<keyword evidence="4 5" id="KW-0413">Isomerase</keyword>
<dbReference type="Pfam" id="PF01509">
    <property type="entry name" value="TruB_N"/>
    <property type="match status" value="1"/>
</dbReference>
<evidence type="ECO:0000256" key="3">
    <source>
        <dbReference type="ARBA" id="ARBA00022694"/>
    </source>
</evidence>
<dbReference type="Proteomes" id="UP000049855">
    <property type="component" value="Unassembled WGS sequence"/>
</dbReference>
<accession>A0A0U1KVT2</accession>
<dbReference type="GO" id="GO:0016829">
    <property type="term" value="F:lyase activity"/>
    <property type="evidence" value="ECO:0007669"/>
    <property type="project" value="UniProtKB-KW"/>
</dbReference>
<dbReference type="NCBIfam" id="TIGR00431">
    <property type="entry name" value="TruB"/>
    <property type="match status" value="1"/>
</dbReference>
<proteinExistence type="inferred from homology"/>
<dbReference type="GO" id="GO:1990481">
    <property type="term" value="P:mRNA pseudouridine synthesis"/>
    <property type="evidence" value="ECO:0007669"/>
    <property type="project" value="TreeGrafter"/>
</dbReference>
<dbReference type="PANTHER" id="PTHR13767:SF2">
    <property type="entry name" value="PSEUDOURIDYLATE SYNTHASE TRUB1"/>
    <property type="match status" value="1"/>
</dbReference>
<protein>
    <recommendedName>
        <fullName evidence="5">tRNA pseudouridine synthase B</fullName>
        <ecNumber evidence="5">5.4.99.25</ecNumber>
    </recommendedName>
    <alternativeName>
        <fullName evidence="5">tRNA pseudouridine(55) synthase</fullName>
        <shortName evidence="5">Psi55 synthase</shortName>
    </alternativeName>
    <alternativeName>
        <fullName evidence="5">tRNA pseudouridylate synthase</fullName>
    </alternativeName>
    <alternativeName>
        <fullName evidence="5">tRNA-uridine isomerase</fullName>
    </alternativeName>
</protein>
<dbReference type="InterPro" id="IPR020103">
    <property type="entry name" value="PsdUridine_synth_cat_dom_sf"/>
</dbReference>
<gene>
    <name evidence="5" type="primary">truB</name>
    <name evidence="9" type="ORF">SpAn4DRAFT_4042</name>
</gene>
<dbReference type="HAMAP" id="MF_01080">
    <property type="entry name" value="TruB_bact"/>
    <property type="match status" value="1"/>
</dbReference>
<evidence type="ECO:0000256" key="1">
    <source>
        <dbReference type="ARBA" id="ARBA00000385"/>
    </source>
</evidence>
<dbReference type="InterPro" id="IPR002501">
    <property type="entry name" value="PsdUridine_synth_N"/>
</dbReference>
<evidence type="ECO:0000256" key="4">
    <source>
        <dbReference type="ARBA" id="ARBA00023235"/>
    </source>
</evidence>
<feature type="domain" description="Pseudouridine synthase II N-terminal" evidence="6">
    <location>
        <begin position="24"/>
        <end position="172"/>
    </location>
</feature>
<dbReference type="Gene3D" id="3.30.2350.10">
    <property type="entry name" value="Pseudouridine synthase"/>
    <property type="match status" value="1"/>
</dbReference>
<feature type="domain" description="tRNA pseudouridine synthase II TruB subfamily 1 C-terminal" evidence="7">
    <location>
        <begin position="230"/>
        <end position="272"/>
    </location>
</feature>
<dbReference type="GO" id="GO:0031119">
    <property type="term" value="P:tRNA pseudouridine synthesis"/>
    <property type="evidence" value="ECO:0007669"/>
    <property type="project" value="UniProtKB-UniRule"/>
</dbReference>
<organism evidence="9 10">
    <name type="scientific">Sporomusa ovata</name>
    <dbReference type="NCBI Taxonomy" id="2378"/>
    <lineage>
        <taxon>Bacteria</taxon>
        <taxon>Bacillati</taxon>
        <taxon>Bacillota</taxon>
        <taxon>Negativicutes</taxon>
        <taxon>Selenomonadales</taxon>
        <taxon>Sporomusaceae</taxon>
        <taxon>Sporomusa</taxon>
    </lineage>
</organism>
<evidence type="ECO:0000256" key="5">
    <source>
        <dbReference type="HAMAP-Rule" id="MF_01080"/>
    </source>
</evidence>
<evidence type="ECO:0000256" key="2">
    <source>
        <dbReference type="ARBA" id="ARBA00005642"/>
    </source>
</evidence>
<name>A0A0U1KVT2_9FIRM</name>
<dbReference type="EMBL" id="CTRP01000004">
    <property type="protein sequence ID" value="CQR71537.1"/>
    <property type="molecule type" value="Genomic_DNA"/>
</dbReference>
<dbReference type="AlphaFoldDB" id="A0A0U1KVT2"/>
<dbReference type="SUPFAM" id="SSF55120">
    <property type="entry name" value="Pseudouridine synthase"/>
    <property type="match status" value="1"/>
</dbReference>
<sequence>MQSGIINVLKPPGMTSHDVVSYIRRLYSIKRVGHAGTLDPAAAGVLPVFIGKATRLVEYLADADKSYRAELTFGFETDTGDDTGKILNSRSYIRPELSEIEAALASFVGENEQIPPMYSAIKIGGKKLYELARQGQVVERKPRKIIINTISLVTECETGIVFDVTCSKGTYIRVLCADIGSRLNCLAVMSFLVRTRVGSFHLEQALTLEEIAANKEQAIQTADSVLTHLPAIMLSEQEAQAIKNGRSICCKQSGSDLIKMYDRESTFIGIGRETCQLGGHVTLTPVKILSPGL</sequence>
<keyword evidence="9" id="KW-0456">Lyase</keyword>
<feature type="domain" description="tRNA pseudouridylate synthase B C-terminal" evidence="8">
    <location>
        <begin position="173"/>
        <end position="225"/>
    </location>
</feature>
<comment type="catalytic activity">
    <reaction evidence="1 5">
        <text>uridine(55) in tRNA = pseudouridine(55) in tRNA</text>
        <dbReference type="Rhea" id="RHEA:42532"/>
        <dbReference type="Rhea" id="RHEA-COMP:10101"/>
        <dbReference type="Rhea" id="RHEA-COMP:10102"/>
        <dbReference type="ChEBI" id="CHEBI:65314"/>
        <dbReference type="ChEBI" id="CHEBI:65315"/>
        <dbReference type="EC" id="5.4.99.25"/>
    </reaction>
</comment>
<dbReference type="InterPro" id="IPR032819">
    <property type="entry name" value="TruB_C"/>
</dbReference>
<dbReference type="GO" id="GO:0003723">
    <property type="term" value="F:RNA binding"/>
    <property type="evidence" value="ECO:0007669"/>
    <property type="project" value="InterPro"/>
</dbReference>
<dbReference type="InterPro" id="IPR014780">
    <property type="entry name" value="tRNA_psdUridine_synth_TruB"/>
</dbReference>
<feature type="active site" description="Nucleophile" evidence="5">
    <location>
        <position position="39"/>
    </location>
</feature>
<dbReference type="CDD" id="cd02573">
    <property type="entry name" value="PseudoU_synth_EcTruB"/>
    <property type="match status" value="1"/>
</dbReference>
<dbReference type="GO" id="GO:0160148">
    <property type="term" value="F:tRNA pseudouridine(55) synthase activity"/>
    <property type="evidence" value="ECO:0007669"/>
    <property type="project" value="UniProtKB-EC"/>
</dbReference>
<comment type="function">
    <text evidence="5">Responsible for synthesis of pseudouridine from uracil-55 in the psi GC loop of transfer RNAs.</text>
</comment>
<dbReference type="PANTHER" id="PTHR13767">
    <property type="entry name" value="TRNA-PSEUDOURIDINE SYNTHASE"/>
    <property type="match status" value="1"/>
</dbReference>
<comment type="similarity">
    <text evidence="2 5">Belongs to the pseudouridine synthase TruB family. Type 1 subfamily.</text>
</comment>
<evidence type="ECO:0000313" key="9">
    <source>
        <dbReference type="EMBL" id="CQR71537.1"/>
    </source>
</evidence>
<dbReference type="Pfam" id="PF09157">
    <property type="entry name" value="TruB-C_2"/>
    <property type="match status" value="1"/>
</dbReference>
<dbReference type="EC" id="5.4.99.25" evidence="5"/>